<dbReference type="PANTHER" id="PTHR45339">
    <property type="entry name" value="HYBRID SIGNAL TRANSDUCTION HISTIDINE KINASE J"/>
    <property type="match status" value="1"/>
</dbReference>
<keyword evidence="4" id="KW-0808">Transferase</keyword>
<keyword evidence="5" id="KW-0547">Nucleotide-binding</keyword>
<keyword evidence="8" id="KW-0902">Two-component regulatory system</keyword>
<dbReference type="InterPro" id="IPR001789">
    <property type="entry name" value="Sig_transdc_resp-reg_receiver"/>
</dbReference>
<evidence type="ECO:0000313" key="11">
    <source>
        <dbReference type="EMBL" id="QEP33770.1"/>
    </source>
</evidence>
<dbReference type="FunFam" id="3.30.565.10:FF:000010">
    <property type="entry name" value="Sensor histidine kinase RcsC"/>
    <property type="match status" value="1"/>
</dbReference>
<reference evidence="11" key="2">
    <citation type="submission" date="2019-09" db="EMBL/GenBank/DDBJ databases">
        <title>Taxonomic note: a critical rebuttal of the proposed division of the genus Arcobacter into six genera, emended descriptions of Arcobacter anaerophilus and the genus Arcobacter, and an assessment of genus-level boundaries for Epsilonproteobacteria using in silico genomic comparator tools.</title>
        <authorList>
            <person name="On S.L.W."/>
            <person name="Miller W.G."/>
            <person name="Biggs P."/>
            <person name="Cornelius A."/>
            <person name="Vandamme P."/>
        </authorList>
    </citation>
    <scope>NUCLEOTIDE SEQUENCE [LARGE SCALE GENOMIC DNA]</scope>
    <source>
        <strain evidence="11">LMG 26638</strain>
    </source>
</reference>
<evidence type="ECO:0000256" key="2">
    <source>
        <dbReference type="ARBA" id="ARBA00012438"/>
    </source>
</evidence>
<dbReference type="SMART" id="SM00387">
    <property type="entry name" value="HATPase_c"/>
    <property type="match status" value="1"/>
</dbReference>
<dbReference type="GO" id="GO:0000155">
    <property type="term" value="F:phosphorelay sensor kinase activity"/>
    <property type="evidence" value="ECO:0007669"/>
    <property type="project" value="InterPro"/>
</dbReference>
<dbReference type="InterPro" id="IPR004358">
    <property type="entry name" value="Sig_transdc_His_kin-like_C"/>
</dbReference>
<reference evidence="11" key="1">
    <citation type="submission" date="2019-09" db="EMBL/GenBank/DDBJ databases">
        <title>Complete genome sequencing of four Arcobacter species reveals a diverse suite of mobile elements.</title>
        <authorList>
            <person name="Miller W.G."/>
            <person name="Yee E."/>
            <person name="Bono J.L."/>
        </authorList>
    </citation>
    <scope>NUCLEOTIDE SEQUENCE [LARGE SCALE GENOMIC DNA]</scope>
    <source>
        <strain evidence="11">LMG 26638</strain>
    </source>
</reference>
<dbReference type="SMART" id="SM00388">
    <property type="entry name" value="HisKA"/>
    <property type="match status" value="1"/>
</dbReference>
<dbReference type="CDD" id="cd16922">
    <property type="entry name" value="HATPase_EvgS-ArcB-TorS-like"/>
    <property type="match status" value="1"/>
</dbReference>
<sequence length="440" mass="50527">MEEKNPWQARFERERKARKESERLLEEKSLELWKINQDLEALVEKRTKSLQKALEKAKKADKVKSDFLANMSHEIRTPLNSIIGFSQFLVNDKTIGDKNIKSASIIESSANSLLTIINDILDFSKIESGNFDISMSQTNINEVCNEVVDLLSNKIEKKQLKFDYKYDSKIPKYILTDGLRLKQVLLNLLSNAIKFTPESKNISFFVNLVDEDSSKVSIEFEVSDTGIGIPNDKLQTIFNPFIQLENIENKHHTGTGLGLSICRNILEKLDSEFQIKSKINHGTTFKFILNVEVCQSDKVEIKEKEQKIKTDEQIIKGKILIAEDNSANQQLIDIVFEELGVDYKLAINGQDVIDIYKKYHEDFDLILMDINMPIMNGIEAFYEIREYEENQSLNPIPVVALTANAIKGDREKFISLGMNDYLSKPINLDELEKLLQKYTK</sequence>
<dbReference type="CDD" id="cd17546">
    <property type="entry name" value="REC_hyHK_CKI1_RcsC-like"/>
    <property type="match status" value="1"/>
</dbReference>
<dbReference type="Gene3D" id="3.40.50.2300">
    <property type="match status" value="1"/>
</dbReference>
<dbReference type="InterPro" id="IPR036890">
    <property type="entry name" value="HATPase_C_sf"/>
</dbReference>
<name>A0A5C2H449_9BACT</name>
<evidence type="ECO:0000256" key="5">
    <source>
        <dbReference type="ARBA" id="ARBA00022741"/>
    </source>
</evidence>
<evidence type="ECO:0000256" key="6">
    <source>
        <dbReference type="ARBA" id="ARBA00022777"/>
    </source>
</evidence>
<dbReference type="SMART" id="SM00448">
    <property type="entry name" value="REC"/>
    <property type="match status" value="1"/>
</dbReference>
<dbReference type="Gene3D" id="1.10.287.130">
    <property type="match status" value="1"/>
</dbReference>
<proteinExistence type="predicted"/>
<gene>
    <name evidence="11" type="ORF">APAC_0621</name>
</gene>
<comment type="subunit">
    <text evidence="9">At low DSF concentrations, interacts with RpfF.</text>
</comment>
<keyword evidence="6 11" id="KW-0418">Kinase</keyword>
<dbReference type="FunFam" id="1.10.287.130:FF:000002">
    <property type="entry name" value="Two-component osmosensing histidine kinase"/>
    <property type="match status" value="1"/>
</dbReference>
<dbReference type="PROSITE" id="PS50110">
    <property type="entry name" value="RESPONSE_REGULATORY"/>
    <property type="match status" value="1"/>
</dbReference>
<dbReference type="PRINTS" id="PR00344">
    <property type="entry name" value="BCTRLSENSOR"/>
</dbReference>
<dbReference type="InterPro" id="IPR011006">
    <property type="entry name" value="CheY-like_superfamily"/>
</dbReference>
<evidence type="ECO:0000256" key="1">
    <source>
        <dbReference type="ARBA" id="ARBA00000085"/>
    </source>
</evidence>
<dbReference type="Pfam" id="PF00512">
    <property type="entry name" value="HisKA"/>
    <property type="match status" value="1"/>
</dbReference>
<dbReference type="Pfam" id="PF02518">
    <property type="entry name" value="HATPase_c"/>
    <property type="match status" value="1"/>
</dbReference>
<dbReference type="EC" id="2.7.13.3" evidence="2"/>
<dbReference type="Gene3D" id="3.30.565.10">
    <property type="entry name" value="Histidine kinase-like ATPase, C-terminal domain"/>
    <property type="match status" value="1"/>
</dbReference>
<dbReference type="InterPro" id="IPR003594">
    <property type="entry name" value="HATPase_dom"/>
</dbReference>
<keyword evidence="3" id="KW-0597">Phosphoprotein</keyword>
<evidence type="ECO:0000256" key="4">
    <source>
        <dbReference type="ARBA" id="ARBA00022679"/>
    </source>
</evidence>
<evidence type="ECO:0000313" key="12">
    <source>
        <dbReference type="Proteomes" id="UP000322726"/>
    </source>
</evidence>
<dbReference type="PROSITE" id="PS50109">
    <property type="entry name" value="HIS_KIN"/>
    <property type="match status" value="1"/>
</dbReference>
<dbReference type="InterPro" id="IPR036097">
    <property type="entry name" value="HisK_dim/P_sf"/>
</dbReference>
<dbReference type="KEGG" id="apai:APAC_0621"/>
<comment type="catalytic activity">
    <reaction evidence="1">
        <text>ATP + protein L-histidine = ADP + protein N-phospho-L-histidine.</text>
        <dbReference type="EC" id="2.7.13.3"/>
    </reaction>
</comment>
<keyword evidence="12" id="KW-1185">Reference proteome</keyword>
<accession>A0A5C2H449</accession>
<dbReference type="GO" id="GO:0005524">
    <property type="term" value="F:ATP binding"/>
    <property type="evidence" value="ECO:0007669"/>
    <property type="project" value="UniProtKB-KW"/>
</dbReference>
<protein>
    <recommendedName>
        <fullName evidence="10">Sensory/regulatory protein RpfC</fullName>
        <ecNumber evidence="2">2.7.13.3</ecNumber>
    </recommendedName>
</protein>
<dbReference type="SUPFAM" id="SSF52172">
    <property type="entry name" value="CheY-like"/>
    <property type="match status" value="1"/>
</dbReference>
<keyword evidence="7" id="KW-0067">ATP-binding</keyword>
<dbReference type="AlphaFoldDB" id="A0A5C2H449"/>
<evidence type="ECO:0000256" key="9">
    <source>
        <dbReference type="ARBA" id="ARBA00064003"/>
    </source>
</evidence>
<dbReference type="EMBL" id="CP035928">
    <property type="protein sequence ID" value="QEP33770.1"/>
    <property type="molecule type" value="Genomic_DNA"/>
</dbReference>
<dbReference type="Pfam" id="PF00072">
    <property type="entry name" value="Response_reg"/>
    <property type="match status" value="1"/>
</dbReference>
<dbReference type="CDD" id="cd00082">
    <property type="entry name" value="HisKA"/>
    <property type="match status" value="1"/>
</dbReference>
<dbReference type="Proteomes" id="UP000322726">
    <property type="component" value="Chromosome"/>
</dbReference>
<dbReference type="SUPFAM" id="SSF55874">
    <property type="entry name" value="ATPase domain of HSP90 chaperone/DNA topoisomerase II/histidine kinase"/>
    <property type="match status" value="1"/>
</dbReference>
<dbReference type="SUPFAM" id="SSF47384">
    <property type="entry name" value="Homodimeric domain of signal transducing histidine kinase"/>
    <property type="match status" value="1"/>
</dbReference>
<evidence type="ECO:0000256" key="8">
    <source>
        <dbReference type="ARBA" id="ARBA00023012"/>
    </source>
</evidence>
<dbReference type="InterPro" id="IPR005467">
    <property type="entry name" value="His_kinase_dom"/>
</dbReference>
<evidence type="ECO:0000256" key="10">
    <source>
        <dbReference type="ARBA" id="ARBA00068150"/>
    </source>
</evidence>
<dbReference type="PANTHER" id="PTHR45339:SF1">
    <property type="entry name" value="HYBRID SIGNAL TRANSDUCTION HISTIDINE KINASE J"/>
    <property type="match status" value="1"/>
</dbReference>
<evidence type="ECO:0000256" key="7">
    <source>
        <dbReference type="ARBA" id="ARBA00022840"/>
    </source>
</evidence>
<dbReference type="RefSeq" id="WP_130232725.1">
    <property type="nucleotide sequence ID" value="NZ_BMEF01000002.1"/>
</dbReference>
<dbReference type="InterPro" id="IPR003661">
    <property type="entry name" value="HisK_dim/P_dom"/>
</dbReference>
<organism evidence="11 12">
    <name type="scientific">Malaciobacter pacificus</name>
    <dbReference type="NCBI Taxonomy" id="1080223"/>
    <lineage>
        <taxon>Bacteria</taxon>
        <taxon>Pseudomonadati</taxon>
        <taxon>Campylobacterota</taxon>
        <taxon>Epsilonproteobacteria</taxon>
        <taxon>Campylobacterales</taxon>
        <taxon>Arcobacteraceae</taxon>
        <taxon>Malaciobacter</taxon>
    </lineage>
</organism>
<dbReference type="OrthoDB" id="5378360at2"/>
<evidence type="ECO:0000256" key="3">
    <source>
        <dbReference type="ARBA" id="ARBA00022553"/>
    </source>
</evidence>